<evidence type="ECO:0000256" key="6">
    <source>
        <dbReference type="ARBA" id="ARBA00023033"/>
    </source>
</evidence>
<proteinExistence type="predicted"/>
<name>A0ABR1X549_9PEZI</name>
<evidence type="ECO:0000256" key="5">
    <source>
        <dbReference type="ARBA" id="ARBA00023002"/>
    </source>
</evidence>
<dbReference type="EMBL" id="JAQQWL010000001">
    <property type="protein sequence ID" value="KAK8090517.1"/>
    <property type="molecule type" value="Genomic_DNA"/>
</dbReference>
<dbReference type="Gene3D" id="3.50.50.60">
    <property type="entry name" value="FAD/NAD(P)-binding domain"/>
    <property type="match status" value="1"/>
</dbReference>
<dbReference type="Pfam" id="PF01494">
    <property type="entry name" value="FAD_binding_3"/>
    <property type="match status" value="1"/>
</dbReference>
<evidence type="ECO:0000259" key="7">
    <source>
        <dbReference type="Pfam" id="PF01494"/>
    </source>
</evidence>
<comment type="caution">
    <text evidence="8">The sequence shown here is derived from an EMBL/GenBank/DDBJ whole genome shotgun (WGS) entry which is preliminary data.</text>
</comment>
<evidence type="ECO:0000256" key="2">
    <source>
        <dbReference type="ARBA" id="ARBA00005179"/>
    </source>
</evidence>
<sequence>MRFSILDMPCTNNTCSNGTAMLSSEIYNVQLTLSWLRLVDEDEIPESNSDRLKQMRVKAADLSPTFARVIQDIGDDVKIKELELVDWVPDRAWDNHGGLVTLAGSAAHPMVLSRGDAMNHGILNAYRLVQAITSIHKGEKTQKEAIDAYEHEMRRRTASVVVLSRKAFIGEHVLNASEDSQVVRRSDPPVIVSD</sequence>
<dbReference type="GeneID" id="92084494"/>
<keyword evidence="3" id="KW-0285">Flavoprotein</keyword>
<dbReference type="InterPro" id="IPR036188">
    <property type="entry name" value="FAD/NAD-bd_sf"/>
</dbReference>
<keyword evidence="4" id="KW-0274">FAD</keyword>
<comment type="cofactor">
    <cofactor evidence="1">
        <name>FAD</name>
        <dbReference type="ChEBI" id="CHEBI:57692"/>
    </cofactor>
</comment>
<keyword evidence="9" id="KW-1185">Reference proteome</keyword>
<evidence type="ECO:0000256" key="4">
    <source>
        <dbReference type="ARBA" id="ARBA00022827"/>
    </source>
</evidence>
<gene>
    <name evidence="8" type="ORF">PG994_000022</name>
</gene>
<evidence type="ECO:0000256" key="3">
    <source>
        <dbReference type="ARBA" id="ARBA00022630"/>
    </source>
</evidence>
<evidence type="ECO:0000256" key="1">
    <source>
        <dbReference type="ARBA" id="ARBA00001974"/>
    </source>
</evidence>
<accession>A0ABR1X549</accession>
<reference evidence="8 9" key="1">
    <citation type="submission" date="2023-01" db="EMBL/GenBank/DDBJ databases">
        <title>Analysis of 21 Apiospora genomes using comparative genomics revels a genus with tremendous synthesis potential of carbohydrate active enzymes and secondary metabolites.</title>
        <authorList>
            <person name="Sorensen T."/>
        </authorList>
    </citation>
    <scope>NUCLEOTIDE SEQUENCE [LARGE SCALE GENOMIC DNA]</scope>
    <source>
        <strain evidence="8 9">CBS 135458</strain>
    </source>
</reference>
<evidence type="ECO:0000313" key="8">
    <source>
        <dbReference type="EMBL" id="KAK8090517.1"/>
    </source>
</evidence>
<dbReference type="Proteomes" id="UP001480595">
    <property type="component" value="Unassembled WGS sequence"/>
</dbReference>
<evidence type="ECO:0000313" key="9">
    <source>
        <dbReference type="Proteomes" id="UP001480595"/>
    </source>
</evidence>
<dbReference type="RefSeq" id="XP_066722063.1">
    <property type="nucleotide sequence ID" value="XM_066851431.1"/>
</dbReference>
<keyword evidence="6" id="KW-0503">Monooxygenase</keyword>
<dbReference type="PANTHER" id="PTHR47178">
    <property type="entry name" value="MONOOXYGENASE, FAD-BINDING"/>
    <property type="match status" value="1"/>
</dbReference>
<feature type="domain" description="FAD-binding" evidence="7">
    <location>
        <begin position="58"/>
        <end position="161"/>
    </location>
</feature>
<keyword evidence="5" id="KW-0560">Oxidoreductase</keyword>
<dbReference type="PANTHER" id="PTHR47178:SF1">
    <property type="entry name" value="FAD-BINDING DOMAIN-CONTAINING PROTEIN-RELATED"/>
    <property type="match status" value="1"/>
</dbReference>
<protein>
    <recommendedName>
        <fullName evidence="7">FAD-binding domain-containing protein</fullName>
    </recommendedName>
</protein>
<comment type="pathway">
    <text evidence="2">Secondary metabolite biosynthesis.</text>
</comment>
<dbReference type="InterPro" id="IPR002938">
    <property type="entry name" value="FAD-bd"/>
</dbReference>
<organism evidence="8 9">
    <name type="scientific">Apiospora phragmitis</name>
    <dbReference type="NCBI Taxonomy" id="2905665"/>
    <lineage>
        <taxon>Eukaryota</taxon>
        <taxon>Fungi</taxon>
        <taxon>Dikarya</taxon>
        <taxon>Ascomycota</taxon>
        <taxon>Pezizomycotina</taxon>
        <taxon>Sordariomycetes</taxon>
        <taxon>Xylariomycetidae</taxon>
        <taxon>Amphisphaeriales</taxon>
        <taxon>Apiosporaceae</taxon>
        <taxon>Apiospora</taxon>
    </lineage>
</organism>
<dbReference type="SUPFAM" id="SSF51905">
    <property type="entry name" value="FAD/NAD(P)-binding domain"/>
    <property type="match status" value="1"/>
</dbReference>